<dbReference type="GO" id="GO:0006598">
    <property type="term" value="P:polyamine catabolic process"/>
    <property type="evidence" value="ECO:0007669"/>
    <property type="project" value="TreeGrafter"/>
</dbReference>
<dbReference type="PANTHER" id="PTHR43235:SF1">
    <property type="entry name" value="GLUTAMINE AMIDOTRANSFERASE PB2B2.05-RELATED"/>
    <property type="match status" value="1"/>
</dbReference>
<dbReference type="CDD" id="cd01745">
    <property type="entry name" value="GATase1_2"/>
    <property type="match status" value="1"/>
</dbReference>
<name>A0A0A6VVI3_KOCRO</name>
<dbReference type="Proteomes" id="UP000030466">
    <property type="component" value="Unassembled WGS sequence"/>
</dbReference>
<protein>
    <submittedName>
        <fullName evidence="2">Glutamine amidotransferase</fullName>
    </submittedName>
</protein>
<dbReference type="PANTHER" id="PTHR43235">
    <property type="entry name" value="GLUTAMINE AMIDOTRANSFERASE PB2B2.05-RELATED"/>
    <property type="match status" value="1"/>
</dbReference>
<evidence type="ECO:0000256" key="1">
    <source>
        <dbReference type="SAM" id="MobiDB-lite"/>
    </source>
</evidence>
<dbReference type="RefSeq" id="WP_035925428.1">
    <property type="nucleotide sequence ID" value="NZ_JSUH01000005.1"/>
</dbReference>
<keyword evidence="2" id="KW-0315">Glutamine amidotransferase</keyword>
<dbReference type="InterPro" id="IPR029062">
    <property type="entry name" value="Class_I_gatase-like"/>
</dbReference>
<dbReference type="InterPro" id="IPR011697">
    <property type="entry name" value="Peptidase_C26"/>
</dbReference>
<keyword evidence="3" id="KW-1185">Reference proteome</keyword>
<dbReference type="GO" id="GO:0005829">
    <property type="term" value="C:cytosol"/>
    <property type="evidence" value="ECO:0007669"/>
    <property type="project" value="TreeGrafter"/>
</dbReference>
<dbReference type="GO" id="GO:0016740">
    <property type="term" value="F:transferase activity"/>
    <property type="evidence" value="ECO:0007669"/>
    <property type="project" value="UniProtKB-KW"/>
</dbReference>
<evidence type="ECO:0000313" key="3">
    <source>
        <dbReference type="Proteomes" id="UP000030466"/>
    </source>
</evidence>
<comment type="caution">
    <text evidence="2">The sequence shown here is derived from an EMBL/GenBank/DDBJ whole genome shotgun (WGS) entry which is preliminary data.</text>
</comment>
<reference evidence="2 3" key="1">
    <citation type="journal article" date="2003" name="Int. J. Syst. Evol. Microbiol.">
        <title>Kocuria polaris sp. nov., an orange-pigmented psychrophilic bacterium isolated from an Antarctic cyanobacterial mat sample.</title>
        <authorList>
            <person name="Reddy G.S."/>
            <person name="Prakash J.S."/>
            <person name="Prabahar V."/>
            <person name="Matsumoto G.I."/>
            <person name="Stackebrandt E."/>
            <person name="Shivaji S."/>
        </authorList>
    </citation>
    <scope>NUCLEOTIDE SEQUENCE [LARGE SCALE GENOMIC DNA]</scope>
    <source>
        <strain evidence="2 3">CMS 76or</strain>
    </source>
</reference>
<dbReference type="EMBL" id="JSUH01000005">
    <property type="protein sequence ID" value="KHD97884.1"/>
    <property type="molecule type" value="Genomic_DNA"/>
</dbReference>
<gene>
    <name evidence="2" type="ORF">GY22_07170</name>
</gene>
<dbReference type="PROSITE" id="PS51273">
    <property type="entry name" value="GATASE_TYPE_1"/>
    <property type="match status" value="1"/>
</dbReference>
<dbReference type="SUPFAM" id="SSF52317">
    <property type="entry name" value="Class I glutamine amidotransferase-like"/>
    <property type="match status" value="1"/>
</dbReference>
<keyword evidence="2" id="KW-0808">Transferase</keyword>
<organism evidence="2 3">
    <name type="scientific">Kocuria rosea subsp. polaris</name>
    <dbReference type="NCBI Taxonomy" id="136273"/>
    <lineage>
        <taxon>Bacteria</taxon>
        <taxon>Bacillati</taxon>
        <taxon>Actinomycetota</taxon>
        <taxon>Actinomycetes</taxon>
        <taxon>Micrococcales</taxon>
        <taxon>Micrococcaceae</taxon>
        <taxon>Kocuria</taxon>
    </lineage>
</organism>
<accession>A0A0A6VVI3</accession>
<evidence type="ECO:0000313" key="2">
    <source>
        <dbReference type="EMBL" id="KHD97884.1"/>
    </source>
</evidence>
<dbReference type="Pfam" id="PF07722">
    <property type="entry name" value="Peptidase_C26"/>
    <property type="match status" value="1"/>
</dbReference>
<dbReference type="OrthoDB" id="9813383at2"/>
<dbReference type="GO" id="GO:0033969">
    <property type="term" value="F:gamma-glutamyl-gamma-aminobutyrate hydrolase activity"/>
    <property type="evidence" value="ECO:0007669"/>
    <property type="project" value="TreeGrafter"/>
</dbReference>
<dbReference type="InterPro" id="IPR044668">
    <property type="entry name" value="PuuD-like"/>
</dbReference>
<proteinExistence type="predicted"/>
<dbReference type="AlphaFoldDB" id="A0A0A6VVI3"/>
<dbReference type="Gene3D" id="3.40.50.880">
    <property type="match status" value="1"/>
</dbReference>
<sequence length="276" mass="29491">MASSASEPGGAGYRPRIALTTYYQEGSWGVWNSVAAIVPGAYVEAVAAAGGTPLLLPPVGTDPGVLELVDGLVVIGGVDVDPRFYGADRHELTSSQPSRDEHDLALTRAALERGVPLFAICRGAQILNVALGGTLIQHLPDVNANAARYQPGPGRYGEVEFATEPGSRCRELLGETAWSPCYHHQALETVAEGLVVTARAEDGTVEAVETTEGGWTLGVQFHPEENRKDSRLFEGFVRVAHGYAQDRARQYSARHDSPGGTGRAEHAPQREDTRIP</sequence>
<feature type="region of interest" description="Disordered" evidence="1">
    <location>
        <begin position="247"/>
        <end position="276"/>
    </location>
</feature>